<dbReference type="AlphaFoldDB" id="A0AAV4F0L6"/>
<dbReference type="GO" id="GO:0043596">
    <property type="term" value="C:nuclear replication fork"/>
    <property type="evidence" value="ECO:0007669"/>
    <property type="project" value="TreeGrafter"/>
</dbReference>
<organism evidence="11 12">
    <name type="scientific">Elysia marginata</name>
    <dbReference type="NCBI Taxonomy" id="1093978"/>
    <lineage>
        <taxon>Eukaryota</taxon>
        <taxon>Metazoa</taxon>
        <taxon>Spiralia</taxon>
        <taxon>Lophotrochozoa</taxon>
        <taxon>Mollusca</taxon>
        <taxon>Gastropoda</taxon>
        <taxon>Heterobranchia</taxon>
        <taxon>Euthyneura</taxon>
        <taxon>Panpulmonata</taxon>
        <taxon>Sacoglossa</taxon>
        <taxon>Placobranchoidea</taxon>
        <taxon>Plakobranchidae</taxon>
        <taxon>Elysia</taxon>
    </lineage>
</organism>
<dbReference type="Pfam" id="PF24863">
    <property type="entry name" value="zf-CCCH_Mcm10"/>
    <property type="match status" value="1"/>
</dbReference>
<evidence type="ECO:0000256" key="5">
    <source>
        <dbReference type="ARBA" id="ARBA00022723"/>
    </source>
</evidence>
<keyword evidence="6" id="KW-0863">Zinc-finger</keyword>
<accession>A0AAV4F0L6</accession>
<feature type="compositionally biased region" description="Acidic residues" evidence="9">
    <location>
        <begin position="24"/>
        <end position="37"/>
    </location>
</feature>
<feature type="compositionally biased region" description="Basic and acidic residues" evidence="9">
    <location>
        <begin position="275"/>
        <end position="288"/>
    </location>
</feature>
<dbReference type="PANTHER" id="PTHR13454">
    <property type="entry name" value="PROTEIN MCM10 HOMOLOG"/>
    <property type="match status" value="1"/>
</dbReference>
<reference evidence="11 12" key="1">
    <citation type="journal article" date="2021" name="Elife">
        <title>Chloroplast acquisition without the gene transfer in kleptoplastic sea slugs, Plakobranchus ocellatus.</title>
        <authorList>
            <person name="Maeda T."/>
            <person name="Takahashi S."/>
            <person name="Yoshida T."/>
            <person name="Shimamura S."/>
            <person name="Takaki Y."/>
            <person name="Nagai Y."/>
            <person name="Toyoda A."/>
            <person name="Suzuki Y."/>
            <person name="Arimoto A."/>
            <person name="Ishii H."/>
            <person name="Satoh N."/>
            <person name="Nishiyama T."/>
            <person name="Hasebe M."/>
            <person name="Maruyama T."/>
            <person name="Minagawa J."/>
            <person name="Obokata J."/>
            <person name="Shigenobu S."/>
        </authorList>
    </citation>
    <scope>NUCLEOTIDE SEQUENCE [LARGE SCALE GENOMIC DNA]</scope>
</reference>
<feature type="compositionally biased region" description="Basic and acidic residues" evidence="9">
    <location>
        <begin position="218"/>
        <end position="230"/>
    </location>
</feature>
<feature type="region of interest" description="Disordered" evidence="9">
    <location>
        <begin position="348"/>
        <end position="391"/>
    </location>
</feature>
<evidence type="ECO:0000256" key="3">
    <source>
        <dbReference type="ARBA" id="ARBA00017770"/>
    </source>
</evidence>
<comment type="caution">
    <text evidence="11">The sequence shown here is derived from an EMBL/GenBank/DDBJ whole genome shotgun (WGS) entry which is preliminary data.</text>
</comment>
<feature type="compositionally biased region" description="Basic and acidic residues" evidence="9">
    <location>
        <begin position="44"/>
        <end position="58"/>
    </location>
</feature>
<feature type="region of interest" description="Disordered" evidence="9">
    <location>
        <begin position="22"/>
        <end position="154"/>
    </location>
</feature>
<feature type="region of interest" description="Disordered" evidence="9">
    <location>
        <begin position="188"/>
        <end position="303"/>
    </location>
</feature>
<protein>
    <recommendedName>
        <fullName evidence="3">Protein MCM10 homolog</fullName>
    </recommendedName>
</protein>
<feature type="domain" description="Replication factor Mcm10 C-terminal" evidence="10">
    <location>
        <begin position="673"/>
        <end position="1015"/>
    </location>
</feature>
<sequence length="1028" mass="114206">MDNREASDEECLDLEALEALLDKDDSEDGIDYDDNQELLDATETLEKGSKESEAKSLEDFFDAASDSDEEEEGLNQSSLKSFNPSSRNTDTGKEKNADDSLRNSSKMCRSSHPKPTSDDKRNKPRSDPARPLPSAQSSVDPTTAAIRQEMAEMQKRMEALHKLLENRSPTASVQGISNLQGVDDLCRSLGKKQSEDNKTSIKPNSTSKKIFQEQLGKLPKDKKPEFRLMDETGDSPFFDASSASTTSASRDVNVKIKKEGTVMQKKLTNQQMESTPKDKKKTMERELFGDSDSDWDELDGEDKQRLSEAGQELKRIMKLKEKGRVAHKPKFGTPDLSQGASQTWARFYSEQEADPGRKKQQPQKLVKNTLQCKSSSDQSKPKDSGVEEEPSLTEAYSKIRIVNPLISHSLMKMRMEGRKMISIPRIHLKMKTQEVQGDWVTIGVIVNKSEAKTSSAGKPYSIWRLNDLEDLDNSVSFFLFGEKHKQLWKTEPGTVIGVLNPGMMDALEKNSSEPAFTVQNVNQVMIMGRSKDLAWCTALTKGGNKCCKFINRRQGDFCAFHVQAAYRKQSAQRLELHGSINGVRPRSFESKIFSKDCAYMYAGQTFVPNSRADSGKSKKGVTLSKLQNSMTEGRYQKVNTLSINEIKPQHVGVSAHNNGRIKEDSNDTFLDMIAVPSAGSMNFVAHLKSQNNKATSSGGGSGGSGLATGVSGSVQSVSAKDLMKMHKQDMERKRQAQKLQRSPLNRPDPLQLQPQLGKGLGQKGEVLLDVGKTAGKADFAKLKAIAAIKQVGGIEKQDPNAIKKSGDKVKEKVKRRVEEDCGSSSSSSSPDPTKKHDRDREQESSSRSPRPGKPPKKKSKLLGDVDLNSAEVKAILKAKSKHKGVLAEAEAEREEAYFAELEKKEMLEEKMQSVTSIEITVVTCKLCMYTAQSAKDSCKKEGHTLKRSKAKKRFFKCKKCKHRTFVIDAKFPTRPCSKCGEMSYEKTSMCPIRSGPKLDSEVLIHRGDEVKNLNSLDQKVYLNTVIDD</sequence>
<dbReference type="InterPro" id="IPR012340">
    <property type="entry name" value="NA-bd_OB-fold"/>
</dbReference>
<feature type="compositionally biased region" description="Basic and acidic residues" evidence="9">
    <location>
        <begin position="725"/>
        <end position="734"/>
    </location>
</feature>
<dbReference type="SMART" id="SM01280">
    <property type="entry name" value="Mcm10"/>
    <property type="match status" value="1"/>
</dbReference>
<gene>
    <name evidence="11" type="ORF">ElyMa_003684800</name>
</gene>
<feature type="compositionally biased region" description="Polar residues" evidence="9">
    <location>
        <begin position="362"/>
        <end position="372"/>
    </location>
</feature>
<dbReference type="Gene3D" id="2.40.50.140">
    <property type="entry name" value="Nucleic acid-binding proteins"/>
    <property type="match status" value="1"/>
</dbReference>
<dbReference type="InterPro" id="IPR040184">
    <property type="entry name" value="Mcm10"/>
</dbReference>
<feature type="region of interest" description="Disordered" evidence="9">
    <location>
        <begin position="691"/>
        <end position="711"/>
    </location>
</feature>
<comment type="similarity">
    <text evidence="2">Belongs to the MCM10 family.</text>
</comment>
<feature type="compositionally biased region" description="Acidic residues" evidence="9">
    <location>
        <begin position="289"/>
        <end position="300"/>
    </location>
</feature>
<dbReference type="InterPro" id="IPR015411">
    <property type="entry name" value="Rep_factor_Mcm10_C"/>
</dbReference>
<feature type="compositionally biased region" description="Basic and acidic residues" evidence="9">
    <location>
        <begin position="115"/>
        <end position="128"/>
    </location>
</feature>
<name>A0AAV4F0L6_9GAST</name>
<evidence type="ECO:0000256" key="1">
    <source>
        <dbReference type="ARBA" id="ARBA00004123"/>
    </source>
</evidence>
<feature type="compositionally biased region" description="Polar residues" evidence="9">
    <location>
        <begin position="74"/>
        <end position="89"/>
    </location>
</feature>
<dbReference type="GO" id="GO:0006270">
    <property type="term" value="P:DNA replication initiation"/>
    <property type="evidence" value="ECO:0007669"/>
    <property type="project" value="InterPro"/>
</dbReference>
<dbReference type="GO" id="GO:0003688">
    <property type="term" value="F:DNA replication origin binding"/>
    <property type="evidence" value="ECO:0007669"/>
    <property type="project" value="TreeGrafter"/>
</dbReference>
<feature type="compositionally biased region" description="Gly residues" evidence="9">
    <location>
        <begin position="697"/>
        <end position="706"/>
    </location>
</feature>
<dbReference type="Proteomes" id="UP000762676">
    <property type="component" value="Unassembled WGS sequence"/>
</dbReference>
<evidence type="ECO:0000313" key="11">
    <source>
        <dbReference type="EMBL" id="GFR66544.1"/>
    </source>
</evidence>
<dbReference type="FunFam" id="2.40.50.140:FF:000174">
    <property type="entry name" value="DNA replication licensing factor mcm10"/>
    <property type="match status" value="1"/>
</dbReference>
<feature type="compositionally biased region" description="Basic and acidic residues" evidence="9">
    <location>
        <begin position="832"/>
        <end position="844"/>
    </location>
</feature>
<keyword evidence="7" id="KW-0862">Zinc</keyword>
<evidence type="ECO:0000256" key="2">
    <source>
        <dbReference type="ARBA" id="ARBA00009679"/>
    </source>
</evidence>
<dbReference type="Pfam" id="PF09329">
    <property type="entry name" value="zf-primase"/>
    <property type="match status" value="1"/>
</dbReference>
<proteinExistence type="inferred from homology"/>
<dbReference type="InterPro" id="IPR055065">
    <property type="entry name" value="OB_MCM10"/>
</dbReference>
<evidence type="ECO:0000256" key="4">
    <source>
        <dbReference type="ARBA" id="ARBA00022705"/>
    </source>
</evidence>
<evidence type="ECO:0000256" key="8">
    <source>
        <dbReference type="ARBA" id="ARBA00023242"/>
    </source>
</evidence>
<keyword evidence="5" id="KW-0479">Metal-binding</keyword>
<evidence type="ECO:0000256" key="6">
    <source>
        <dbReference type="ARBA" id="ARBA00022771"/>
    </source>
</evidence>
<dbReference type="Pfam" id="PF22379">
    <property type="entry name" value="OB_MCM10"/>
    <property type="match status" value="1"/>
</dbReference>
<feature type="region of interest" description="Disordered" evidence="9">
    <location>
        <begin position="725"/>
        <end position="757"/>
    </location>
</feature>
<feature type="region of interest" description="Disordered" evidence="9">
    <location>
        <begin position="798"/>
        <end position="864"/>
    </location>
</feature>
<feature type="compositionally biased region" description="Basic and acidic residues" evidence="9">
    <location>
        <begin position="90"/>
        <end position="101"/>
    </location>
</feature>
<dbReference type="InterPro" id="IPR015408">
    <property type="entry name" value="Znf_Mcm10/DnaG"/>
</dbReference>
<evidence type="ECO:0000256" key="7">
    <source>
        <dbReference type="ARBA" id="ARBA00022833"/>
    </source>
</evidence>
<dbReference type="InterPro" id="IPR056791">
    <property type="entry name" value="Znf_Mcm10_C"/>
</dbReference>
<keyword evidence="8" id="KW-0539">Nucleus</keyword>
<dbReference type="Pfam" id="PF09332">
    <property type="entry name" value="Mcm10"/>
    <property type="match status" value="1"/>
</dbReference>
<evidence type="ECO:0000313" key="12">
    <source>
        <dbReference type="Proteomes" id="UP000762676"/>
    </source>
</evidence>
<keyword evidence="12" id="KW-1185">Reference proteome</keyword>
<evidence type="ECO:0000256" key="9">
    <source>
        <dbReference type="SAM" id="MobiDB-lite"/>
    </source>
</evidence>
<dbReference type="GO" id="GO:0008270">
    <property type="term" value="F:zinc ion binding"/>
    <property type="evidence" value="ECO:0007669"/>
    <property type="project" value="UniProtKB-KW"/>
</dbReference>
<dbReference type="GO" id="GO:0003697">
    <property type="term" value="F:single-stranded DNA binding"/>
    <property type="evidence" value="ECO:0007669"/>
    <property type="project" value="InterPro"/>
</dbReference>
<feature type="compositionally biased region" description="Acidic residues" evidence="9">
    <location>
        <begin position="59"/>
        <end position="73"/>
    </location>
</feature>
<feature type="compositionally biased region" description="Low complexity" evidence="9">
    <location>
        <begin position="240"/>
        <end position="249"/>
    </location>
</feature>
<feature type="compositionally biased region" description="Polar residues" evidence="9">
    <location>
        <begin position="200"/>
        <end position="209"/>
    </location>
</feature>
<evidence type="ECO:0000259" key="10">
    <source>
        <dbReference type="SMART" id="SM01280"/>
    </source>
</evidence>
<dbReference type="PANTHER" id="PTHR13454:SF11">
    <property type="entry name" value="PROTEIN MCM10 HOMOLOG"/>
    <property type="match status" value="1"/>
</dbReference>
<feature type="region of interest" description="Disordered" evidence="9">
    <location>
        <begin position="320"/>
        <end position="339"/>
    </location>
</feature>
<dbReference type="EMBL" id="BMAT01007547">
    <property type="protein sequence ID" value="GFR66544.1"/>
    <property type="molecule type" value="Genomic_DNA"/>
</dbReference>
<keyword evidence="4" id="KW-0235">DNA replication</keyword>
<comment type="subcellular location">
    <subcellularLocation>
        <location evidence="1">Nucleus</location>
    </subcellularLocation>
</comment>